<feature type="transmembrane region" description="Helical" evidence="1">
    <location>
        <begin position="26"/>
        <end position="44"/>
    </location>
</feature>
<evidence type="ECO:0008006" key="6">
    <source>
        <dbReference type="Google" id="ProtNLM"/>
    </source>
</evidence>
<evidence type="ECO:0000256" key="1">
    <source>
        <dbReference type="SAM" id="Phobius"/>
    </source>
</evidence>
<dbReference type="OrthoDB" id="7173339at2"/>
<gene>
    <name evidence="2" type="ORF">BCF38_102421</name>
    <name evidence="3" type="ORF">SAMN05421539_102421</name>
</gene>
<sequence>MSNPESFIEEVTEEVRRDRTMALMKRWGPVALAVVVVIVGGAAWNEWQKASAQSQAQAFGDALITALGGEDIAARRDAIAAVEPAREEQQAILALLNATALNNGEGGDPAAARARLLQLAETPGLAPLYRDIANLKAIMLGGTGDAAQDAAILETLALPGAPFRPLAIEQQAVQAMAAGDMATAVTLLRALTEDATATADLRRRAAETIVALGASPDPA</sequence>
<evidence type="ECO:0000313" key="5">
    <source>
        <dbReference type="Proteomes" id="UP000251571"/>
    </source>
</evidence>
<reference evidence="3 5" key="1">
    <citation type="submission" date="2016-10" db="EMBL/GenBank/DDBJ databases">
        <authorList>
            <person name="Cai Z."/>
        </authorList>
    </citation>
    <scope>NUCLEOTIDE SEQUENCE [LARGE SCALE GENOMIC DNA]</scope>
    <source>
        <strain evidence="3 5">DSM 25227</strain>
    </source>
</reference>
<keyword evidence="4" id="KW-1185">Reference proteome</keyword>
<dbReference type="EMBL" id="UETC01000002">
    <property type="protein sequence ID" value="SSA41581.1"/>
    <property type="molecule type" value="Genomic_DNA"/>
</dbReference>
<dbReference type="Proteomes" id="UP000245839">
    <property type="component" value="Unassembled WGS sequence"/>
</dbReference>
<protein>
    <recommendedName>
        <fullName evidence="6">Tetratricopeptide repeat-like domain-containing protein</fullName>
    </recommendedName>
</protein>
<name>A0A2Y9AAH9_9RHOB</name>
<dbReference type="RefSeq" id="WP_109563509.1">
    <property type="nucleotide sequence ID" value="NZ_QGDJ01000002.1"/>
</dbReference>
<proteinExistence type="predicted"/>
<evidence type="ECO:0000313" key="4">
    <source>
        <dbReference type="Proteomes" id="UP000245839"/>
    </source>
</evidence>
<keyword evidence="1" id="KW-0812">Transmembrane</keyword>
<dbReference type="AlphaFoldDB" id="A0A2Y9AAH9"/>
<dbReference type="Proteomes" id="UP000251571">
    <property type="component" value="Unassembled WGS sequence"/>
</dbReference>
<keyword evidence="1" id="KW-1133">Transmembrane helix</keyword>
<accession>A0A2Y9AAH9</accession>
<dbReference type="EMBL" id="QGDJ01000002">
    <property type="protein sequence ID" value="PWJ21171.1"/>
    <property type="molecule type" value="Genomic_DNA"/>
</dbReference>
<organism evidence="3 5">
    <name type="scientific">Jannaschia seohaensis</name>
    <dbReference type="NCBI Taxonomy" id="475081"/>
    <lineage>
        <taxon>Bacteria</taxon>
        <taxon>Pseudomonadati</taxon>
        <taxon>Pseudomonadota</taxon>
        <taxon>Alphaproteobacteria</taxon>
        <taxon>Rhodobacterales</taxon>
        <taxon>Roseobacteraceae</taxon>
        <taxon>Jannaschia</taxon>
    </lineage>
</organism>
<evidence type="ECO:0000313" key="3">
    <source>
        <dbReference type="EMBL" id="SSA41581.1"/>
    </source>
</evidence>
<evidence type="ECO:0000313" key="2">
    <source>
        <dbReference type="EMBL" id="PWJ21171.1"/>
    </source>
</evidence>
<reference evidence="2 4" key="2">
    <citation type="submission" date="2018-03" db="EMBL/GenBank/DDBJ databases">
        <title>Genomic Encyclopedia of Archaeal and Bacterial Type Strains, Phase II (KMG-II): from individual species to whole genera.</title>
        <authorList>
            <person name="Goeker M."/>
        </authorList>
    </citation>
    <scope>NUCLEOTIDE SEQUENCE [LARGE SCALE GENOMIC DNA]</scope>
    <source>
        <strain evidence="2 4">DSM 25227</strain>
    </source>
</reference>
<keyword evidence="1" id="KW-0472">Membrane</keyword>